<dbReference type="EMBL" id="CM017654">
    <property type="protein sequence ID" value="TYI76884.1"/>
    <property type="molecule type" value="Genomic_DNA"/>
</dbReference>
<dbReference type="GO" id="GO:0045739">
    <property type="term" value="P:positive regulation of DNA repair"/>
    <property type="evidence" value="ECO:0007669"/>
    <property type="project" value="InterPro"/>
</dbReference>
<accession>A0A5D2UJB8</accession>
<evidence type="ECO:0000256" key="4">
    <source>
        <dbReference type="ARBA" id="ARBA00023204"/>
    </source>
</evidence>
<dbReference type="GO" id="GO:0006281">
    <property type="term" value="P:DNA repair"/>
    <property type="evidence" value="ECO:0007669"/>
    <property type="project" value="UniProtKB-KW"/>
</dbReference>
<organism evidence="6 7">
    <name type="scientific">Gossypium mustelinum</name>
    <name type="common">Cotton</name>
    <name type="synonym">Gossypium caicoense</name>
    <dbReference type="NCBI Taxonomy" id="34275"/>
    <lineage>
        <taxon>Eukaryota</taxon>
        <taxon>Viridiplantae</taxon>
        <taxon>Streptophyta</taxon>
        <taxon>Embryophyta</taxon>
        <taxon>Tracheophyta</taxon>
        <taxon>Spermatophyta</taxon>
        <taxon>Magnoliopsida</taxon>
        <taxon>eudicotyledons</taxon>
        <taxon>Gunneridae</taxon>
        <taxon>Pentapetalae</taxon>
        <taxon>rosids</taxon>
        <taxon>malvids</taxon>
        <taxon>Malvales</taxon>
        <taxon>Malvaceae</taxon>
        <taxon>Malvoideae</taxon>
        <taxon>Gossypium</taxon>
    </lineage>
</organism>
<dbReference type="Proteomes" id="UP000323597">
    <property type="component" value="Chromosome D06"/>
</dbReference>
<keyword evidence="4" id="KW-0234">DNA repair</keyword>
<proteinExistence type="predicted"/>
<protein>
    <submittedName>
        <fullName evidence="6">Uncharacterized protein</fullName>
    </submittedName>
</protein>
<evidence type="ECO:0000256" key="2">
    <source>
        <dbReference type="ARBA" id="ARBA00022490"/>
    </source>
</evidence>
<dbReference type="InterPro" id="IPR026126">
    <property type="entry name" value="BABAM1"/>
</dbReference>
<keyword evidence="3" id="KW-0227">DNA damage</keyword>
<name>A0A5D2UJB8_GOSMU</name>
<reference evidence="6 7" key="1">
    <citation type="submission" date="2019-07" db="EMBL/GenBank/DDBJ databases">
        <title>WGS assembly of Gossypium mustelinum.</title>
        <authorList>
            <person name="Chen Z.J."/>
            <person name="Sreedasyam A."/>
            <person name="Ando A."/>
            <person name="Song Q."/>
            <person name="De L."/>
            <person name="Hulse-Kemp A."/>
            <person name="Ding M."/>
            <person name="Ye W."/>
            <person name="Kirkbride R."/>
            <person name="Jenkins J."/>
            <person name="Plott C."/>
            <person name="Lovell J."/>
            <person name="Lin Y.-M."/>
            <person name="Vaughn R."/>
            <person name="Liu B."/>
            <person name="Li W."/>
            <person name="Simpson S."/>
            <person name="Scheffler B."/>
            <person name="Saski C."/>
            <person name="Grover C."/>
            <person name="Hu G."/>
            <person name="Conover J."/>
            <person name="Carlson J."/>
            <person name="Shu S."/>
            <person name="Boston L."/>
            <person name="Williams M."/>
            <person name="Peterson D."/>
            <person name="Mcgee K."/>
            <person name="Jones D."/>
            <person name="Wendel J."/>
            <person name="Stelly D."/>
            <person name="Grimwood J."/>
            <person name="Schmutz J."/>
        </authorList>
    </citation>
    <scope>NUCLEOTIDE SEQUENCE [LARGE SCALE GENOMIC DNA]</scope>
    <source>
        <strain evidence="6">1408120.09</strain>
    </source>
</reference>
<evidence type="ECO:0000313" key="6">
    <source>
        <dbReference type="EMBL" id="TYI76884.1"/>
    </source>
</evidence>
<keyword evidence="2" id="KW-0963">Cytoplasm</keyword>
<evidence type="ECO:0000256" key="3">
    <source>
        <dbReference type="ARBA" id="ARBA00022763"/>
    </source>
</evidence>
<dbReference type="AlphaFoldDB" id="A0A5D2UJB8"/>
<gene>
    <name evidence="6" type="ORF">E1A91_D06G107900v1</name>
</gene>
<comment type="subcellular location">
    <subcellularLocation>
        <location evidence="1">Nucleus</location>
    </subcellularLocation>
</comment>
<keyword evidence="5" id="KW-0539">Nucleus</keyword>
<dbReference type="GO" id="GO:0070552">
    <property type="term" value="C:BRISC complex"/>
    <property type="evidence" value="ECO:0007669"/>
    <property type="project" value="InterPro"/>
</dbReference>
<dbReference type="PANTHER" id="PTHR15660">
    <property type="entry name" value="BRISC AND BRCA1-A COMPLEX MEMBER 1"/>
    <property type="match status" value="1"/>
</dbReference>
<evidence type="ECO:0000313" key="7">
    <source>
        <dbReference type="Proteomes" id="UP000323597"/>
    </source>
</evidence>
<sequence>MHRLQVQNASRLFRNFLPPPLFVWLRMSSSSLPKEGNRGKMKMKGIEGDTSVGGAGRYIFNLTRIISEDIIFYVDVDAESLVEMKTSGVTRFNSIKQSILLFINSNHSIKPDHCLLA</sequence>
<dbReference type="PANTHER" id="PTHR15660:SF1">
    <property type="entry name" value="BRISC AND BRCA1-A COMPLEX MEMBER 1"/>
    <property type="match status" value="1"/>
</dbReference>
<evidence type="ECO:0000256" key="1">
    <source>
        <dbReference type="ARBA" id="ARBA00004123"/>
    </source>
</evidence>
<keyword evidence="7" id="KW-1185">Reference proteome</keyword>
<evidence type="ECO:0000256" key="5">
    <source>
        <dbReference type="ARBA" id="ARBA00023242"/>
    </source>
</evidence>